<dbReference type="AlphaFoldDB" id="A9HW81"/>
<protein>
    <recommendedName>
        <fullName evidence="3">Secreted protein</fullName>
    </recommendedName>
</protein>
<proteinExistence type="predicted"/>
<dbReference type="KEGG" id="bpt:Bpet0116"/>
<evidence type="ECO:0000313" key="2">
    <source>
        <dbReference type="Proteomes" id="UP000001225"/>
    </source>
</evidence>
<dbReference type="Gene3D" id="3.40.190.150">
    <property type="entry name" value="Bordetella uptake gene, domain 1"/>
    <property type="match status" value="1"/>
</dbReference>
<evidence type="ECO:0008006" key="3">
    <source>
        <dbReference type="Google" id="ProtNLM"/>
    </source>
</evidence>
<dbReference type="STRING" id="94624.Bpet0116"/>
<sequence length="64" mass="6968">MTQELAAFIAGIEPGALRQPDLREKLQNVGVTTINEGPAQAGELLMSEAARWHKLITAAKIRLE</sequence>
<dbReference type="EMBL" id="AM902716">
    <property type="protein sequence ID" value="CAP40447.1"/>
    <property type="molecule type" value="Genomic_DNA"/>
</dbReference>
<gene>
    <name evidence="1" type="ordered locus">Bpet0116</name>
</gene>
<organism evidence="1 2">
    <name type="scientific">Bordetella petrii (strain ATCC BAA-461 / DSM 12804 / CCUG 43448 / CIP 107267 / Se-1111R)</name>
    <dbReference type="NCBI Taxonomy" id="340100"/>
    <lineage>
        <taxon>Bacteria</taxon>
        <taxon>Pseudomonadati</taxon>
        <taxon>Pseudomonadota</taxon>
        <taxon>Betaproteobacteria</taxon>
        <taxon>Burkholderiales</taxon>
        <taxon>Alcaligenaceae</taxon>
        <taxon>Bordetella</taxon>
    </lineage>
</organism>
<dbReference type="InterPro" id="IPR042100">
    <property type="entry name" value="Bug_dom1"/>
</dbReference>
<keyword evidence="2" id="KW-1185">Reference proteome</keyword>
<accession>A9HW81</accession>
<evidence type="ECO:0000313" key="1">
    <source>
        <dbReference type="EMBL" id="CAP40447.1"/>
    </source>
</evidence>
<reference evidence="1 2" key="1">
    <citation type="journal article" date="2008" name="BMC Genomics">
        <title>The missing link: Bordetella petrii is endowed with both the metabolic versatility of environmental bacteria and virulence traits of pathogenic Bordetellae.</title>
        <authorList>
            <person name="Gross R."/>
            <person name="Guzman C.A."/>
            <person name="Sebaihia M."/>
            <person name="Martins Dos Santos V.A."/>
            <person name="Pieper D.H."/>
            <person name="Koebnik R."/>
            <person name="Lechner M."/>
            <person name="Bartels D."/>
            <person name="Buhrmester J."/>
            <person name="Choudhuri J.V."/>
            <person name="Ebensen T."/>
            <person name="Gaigalat L."/>
            <person name="Herrmann S."/>
            <person name="Khachane A.N."/>
            <person name="Larisch C."/>
            <person name="Link S."/>
            <person name="Linke B."/>
            <person name="Meyer F."/>
            <person name="Mormann S."/>
            <person name="Nakunst D."/>
            <person name="Rueckert C."/>
            <person name="Schneiker-Bekel S."/>
            <person name="Schulze K."/>
            <person name="Vorhoelter F.J."/>
            <person name="Yevsa T."/>
            <person name="Engle J.T."/>
            <person name="Goldman W.E."/>
            <person name="Puehler A."/>
            <person name="Goebel U.B."/>
            <person name="Goesmann A."/>
            <person name="Bloecker H."/>
            <person name="Kaiser O."/>
            <person name="Martinez-Arias R."/>
        </authorList>
    </citation>
    <scope>NUCLEOTIDE SEQUENCE [LARGE SCALE GENOMIC DNA]</scope>
    <source>
        <strain evidence="2">ATCC BAA-461 / DSM 12804 / CCUG 43448 / CIP 107267 / Se-1111R</strain>
    </source>
</reference>
<name>A9HW81_BORPD</name>
<dbReference type="Proteomes" id="UP000001225">
    <property type="component" value="Chromosome"/>
</dbReference>